<keyword evidence="4" id="KW-1133">Transmembrane helix</keyword>
<evidence type="ECO:0000256" key="3">
    <source>
        <dbReference type="ARBA" id="ARBA00022759"/>
    </source>
</evidence>
<dbReference type="InterPro" id="IPR020821">
    <property type="entry name" value="ENPP1-3/EXOG-like_nuc-like"/>
</dbReference>
<dbReference type="SMART" id="SM00477">
    <property type="entry name" value="NUC"/>
    <property type="match status" value="1"/>
</dbReference>
<dbReference type="EMBL" id="CP012523">
    <property type="protein sequence ID" value="ALC40138.1"/>
    <property type="molecule type" value="Genomic_DNA"/>
</dbReference>
<evidence type="ECO:0000256" key="1">
    <source>
        <dbReference type="ARBA" id="ARBA00010052"/>
    </source>
</evidence>
<organism evidence="7 8">
    <name type="scientific">Drosophila busckii</name>
    <name type="common">Fruit fly</name>
    <dbReference type="NCBI Taxonomy" id="30019"/>
    <lineage>
        <taxon>Eukaryota</taxon>
        <taxon>Metazoa</taxon>
        <taxon>Ecdysozoa</taxon>
        <taxon>Arthropoda</taxon>
        <taxon>Hexapoda</taxon>
        <taxon>Insecta</taxon>
        <taxon>Pterygota</taxon>
        <taxon>Neoptera</taxon>
        <taxon>Endopterygota</taxon>
        <taxon>Diptera</taxon>
        <taxon>Brachycera</taxon>
        <taxon>Muscomorpha</taxon>
        <taxon>Ephydroidea</taxon>
        <taxon>Drosophilidae</taxon>
        <taxon>Drosophila</taxon>
    </lineage>
</organism>
<dbReference type="GO" id="GO:0005743">
    <property type="term" value="C:mitochondrial inner membrane"/>
    <property type="evidence" value="ECO:0007669"/>
    <property type="project" value="TreeGrafter"/>
</dbReference>
<feature type="domain" description="DNA/RNA non-specific endonuclease/pyrophosphatase/phosphodiesterase" evidence="6">
    <location>
        <begin position="124"/>
        <end position="302"/>
    </location>
</feature>
<proteinExistence type="inferred from homology"/>
<dbReference type="InterPro" id="IPR044925">
    <property type="entry name" value="His-Me_finger_sf"/>
</dbReference>
<dbReference type="GO" id="GO:0004521">
    <property type="term" value="F:RNA endonuclease activity"/>
    <property type="evidence" value="ECO:0007669"/>
    <property type="project" value="TreeGrafter"/>
</dbReference>
<dbReference type="SMART" id="SM00892">
    <property type="entry name" value="Endonuclease_NS"/>
    <property type="match status" value="1"/>
</dbReference>
<dbReference type="GO" id="GO:0046872">
    <property type="term" value="F:metal ion binding"/>
    <property type="evidence" value="ECO:0007669"/>
    <property type="project" value="InterPro"/>
</dbReference>
<dbReference type="Pfam" id="PF01223">
    <property type="entry name" value="Endonuclease_NS"/>
    <property type="match status" value="1"/>
</dbReference>
<feature type="domain" description="ENPP1-3/EXOG-like endonuclease/phosphodiesterase" evidence="5">
    <location>
        <begin position="125"/>
        <end position="302"/>
    </location>
</feature>
<dbReference type="PANTHER" id="PTHR13966">
    <property type="entry name" value="ENDONUCLEASE RELATED"/>
    <property type="match status" value="1"/>
</dbReference>
<sequence length="312" mass="36369">MSYYEACLQKCAFYALAGFTGFMCGVLFQQEASIYQLFSLIHSDPYVYYHRQKLYPILSTFTTNHEARLWKKSPGLTDRLRNCIFFQLFDHIPQLLFSKQVTLSTPDLLELVKYGLPSMENLYVHQDYIVSQDLSTNAPKWMCEHLKGNYTKLSSDDDGDALNLRYNDVYVLSCGATRICKAFKREIWRKLEQHVGYVTDKFGSVYVYTGPMYMPHSRPGDSWHLDYNIVDWIPVPTPSHYFKVLIIDPDPQLKECSPYMEGYLIENTSGTGCSLDLTDYLCDVAEIERHTGLRFHEGLQFVVRYEKEKYQI</sequence>
<dbReference type="PANTHER" id="PTHR13966:SF5">
    <property type="entry name" value="ENDONUCLEASE G, MITOCHONDRIAL"/>
    <property type="match status" value="1"/>
</dbReference>
<keyword evidence="3" id="KW-0378">Hydrolase</keyword>
<dbReference type="InterPro" id="IPR040255">
    <property type="entry name" value="Non-specific_endonuclease"/>
</dbReference>
<keyword evidence="4" id="KW-0472">Membrane</keyword>
<dbReference type="Gene3D" id="3.40.570.10">
    <property type="entry name" value="Extracellular Endonuclease, subunit A"/>
    <property type="match status" value="1"/>
</dbReference>
<dbReference type="InterPro" id="IPR044929">
    <property type="entry name" value="DNA/RNA_non-sp_Endonuclease_sf"/>
</dbReference>
<dbReference type="GO" id="GO:0000014">
    <property type="term" value="F:single-stranded DNA endodeoxyribonuclease activity"/>
    <property type="evidence" value="ECO:0007669"/>
    <property type="project" value="TreeGrafter"/>
</dbReference>
<keyword evidence="2" id="KW-0540">Nuclease</keyword>
<comment type="similarity">
    <text evidence="1">Belongs to the DNA/RNA non-specific endonuclease family.</text>
</comment>
<dbReference type="GO" id="GO:0005634">
    <property type="term" value="C:nucleus"/>
    <property type="evidence" value="ECO:0007669"/>
    <property type="project" value="TreeGrafter"/>
</dbReference>
<name>A0A0M4EBV5_DROBS</name>
<keyword evidence="4" id="KW-0812">Transmembrane</keyword>
<evidence type="ECO:0000313" key="7">
    <source>
        <dbReference type="EMBL" id="ALC40138.1"/>
    </source>
</evidence>
<dbReference type="SUPFAM" id="SSF54060">
    <property type="entry name" value="His-Me finger endonucleases"/>
    <property type="match status" value="1"/>
</dbReference>
<reference evidence="7 8" key="1">
    <citation type="submission" date="2015-08" db="EMBL/GenBank/DDBJ databases">
        <title>Ancestral chromatin configuration constrains chromatin evolution on differentiating sex chromosomes in Drosophila.</title>
        <authorList>
            <person name="Zhou Q."/>
            <person name="Bachtrog D."/>
        </authorList>
    </citation>
    <scope>NUCLEOTIDE SEQUENCE [LARGE SCALE GENOMIC DNA]</scope>
    <source>
        <tissue evidence="7">Whole larvae</tissue>
    </source>
</reference>
<dbReference type="GO" id="GO:0003676">
    <property type="term" value="F:nucleic acid binding"/>
    <property type="evidence" value="ECO:0007669"/>
    <property type="project" value="InterPro"/>
</dbReference>
<evidence type="ECO:0000256" key="4">
    <source>
        <dbReference type="SAM" id="Phobius"/>
    </source>
</evidence>
<dbReference type="Proteomes" id="UP000494163">
    <property type="component" value="Chromosome 2L"/>
</dbReference>
<dbReference type="SMR" id="A0A0M4EBV5"/>
<feature type="non-terminal residue" evidence="7">
    <location>
        <position position="312"/>
    </location>
</feature>
<dbReference type="OrthoDB" id="5418055at2759"/>
<evidence type="ECO:0000313" key="8">
    <source>
        <dbReference type="Proteomes" id="UP000494163"/>
    </source>
</evidence>
<gene>
    <name evidence="7" type="ORF">Dbus_chr2Lg2223</name>
</gene>
<dbReference type="InterPro" id="IPR001604">
    <property type="entry name" value="Endo_G_ENPP1-like_dom"/>
</dbReference>
<protein>
    <submittedName>
        <fullName evidence="7">Tengl3</fullName>
    </submittedName>
</protein>
<accession>A0A0M4EBV5</accession>
<evidence type="ECO:0000259" key="6">
    <source>
        <dbReference type="SMART" id="SM00892"/>
    </source>
</evidence>
<evidence type="ECO:0000256" key="2">
    <source>
        <dbReference type="ARBA" id="ARBA00022722"/>
    </source>
</evidence>
<dbReference type="STRING" id="30019.A0A0M4EBV5"/>
<feature type="transmembrane region" description="Helical" evidence="4">
    <location>
        <begin position="12"/>
        <end position="29"/>
    </location>
</feature>
<keyword evidence="8" id="KW-1185">Reference proteome</keyword>
<dbReference type="AlphaFoldDB" id="A0A0M4EBV5"/>
<keyword evidence="3" id="KW-0255">Endonuclease</keyword>
<dbReference type="OMA" id="ICKAFKR"/>
<evidence type="ECO:0000259" key="5">
    <source>
        <dbReference type="SMART" id="SM00477"/>
    </source>
</evidence>
<dbReference type="GO" id="GO:0006309">
    <property type="term" value="P:apoptotic DNA fragmentation"/>
    <property type="evidence" value="ECO:0007669"/>
    <property type="project" value="TreeGrafter"/>
</dbReference>